<name>A0A2D0L5Q9_9GAMM</name>
<sequence length="182" mass="20848">MTMLLPYNLFLARKAINYVNIQIGVTSTNQMPIQTPEQIDRKHHYEVELFKIRDSVMQRVQEHVGNTRSNSFYRKHMMFSNAATIESHLGNCGEKAILAFSYLKNLGAKPLDLFDIDLENDGHTFVVIGRETGYMMPPNTWNPESVVCDPWTNQAYPIKLYDSKAPFTGNLILHYRYGGSPS</sequence>
<gene>
    <name evidence="1" type="ORF">Xkoz_02924</name>
</gene>
<protein>
    <recommendedName>
        <fullName evidence="3">Transglutaminase-like domain-containing protein</fullName>
    </recommendedName>
</protein>
<evidence type="ECO:0008006" key="3">
    <source>
        <dbReference type="Google" id="ProtNLM"/>
    </source>
</evidence>
<reference evidence="1 2" key="1">
    <citation type="journal article" date="2017" name="Nat. Microbiol.">
        <title>Natural product diversity associated with the nematode symbionts Photorhabdus and Xenorhabdus.</title>
        <authorList>
            <person name="Tobias N.J."/>
            <person name="Wolff H."/>
            <person name="Djahanschiri B."/>
            <person name="Grundmann F."/>
            <person name="Kronenwerth M."/>
            <person name="Shi Y.M."/>
            <person name="Simonyi S."/>
            <person name="Grun P."/>
            <person name="Shapiro-Ilan D."/>
            <person name="Pidot S.J."/>
            <person name="Stinear T.P."/>
            <person name="Ebersberger I."/>
            <person name="Bode H.B."/>
        </authorList>
    </citation>
    <scope>NUCLEOTIDE SEQUENCE [LARGE SCALE GENOMIC DNA]</scope>
    <source>
        <strain evidence="1 2">DSM 17907</strain>
    </source>
</reference>
<dbReference type="EMBL" id="NJCX01000022">
    <property type="protein sequence ID" value="PHM70915.1"/>
    <property type="molecule type" value="Genomic_DNA"/>
</dbReference>
<evidence type="ECO:0000313" key="2">
    <source>
        <dbReference type="Proteomes" id="UP000221101"/>
    </source>
</evidence>
<comment type="caution">
    <text evidence="1">The sequence shown here is derived from an EMBL/GenBank/DDBJ whole genome shotgun (WGS) entry which is preliminary data.</text>
</comment>
<keyword evidence="2" id="KW-1185">Reference proteome</keyword>
<dbReference type="Proteomes" id="UP000221101">
    <property type="component" value="Unassembled WGS sequence"/>
</dbReference>
<dbReference type="OrthoDB" id="9152014at2"/>
<dbReference type="RefSeq" id="WP_099142854.1">
    <property type="nucleotide sequence ID" value="NZ_CAWNOR010000056.1"/>
</dbReference>
<accession>A0A2D0L5Q9</accession>
<dbReference type="AlphaFoldDB" id="A0A2D0L5Q9"/>
<organism evidence="1 2">
    <name type="scientific">Xenorhabdus kozodoii</name>
    <dbReference type="NCBI Taxonomy" id="351676"/>
    <lineage>
        <taxon>Bacteria</taxon>
        <taxon>Pseudomonadati</taxon>
        <taxon>Pseudomonadota</taxon>
        <taxon>Gammaproteobacteria</taxon>
        <taxon>Enterobacterales</taxon>
        <taxon>Morganellaceae</taxon>
        <taxon>Xenorhabdus</taxon>
    </lineage>
</organism>
<proteinExistence type="predicted"/>
<evidence type="ECO:0000313" key="1">
    <source>
        <dbReference type="EMBL" id="PHM70915.1"/>
    </source>
</evidence>